<dbReference type="Proteomes" id="UP001595912">
    <property type="component" value="Unassembled WGS sequence"/>
</dbReference>
<dbReference type="SUPFAM" id="SSF88659">
    <property type="entry name" value="Sigma3 and sigma4 domains of RNA polymerase sigma factors"/>
    <property type="match status" value="1"/>
</dbReference>
<evidence type="ECO:0000256" key="4">
    <source>
        <dbReference type="ARBA" id="ARBA00023082"/>
    </source>
</evidence>
<accession>A0ABV9VV37</accession>
<name>A0ABV9VV37_9ACTN</name>
<organism evidence="8 9">
    <name type="scientific">Dactylosporangium cerinum</name>
    <dbReference type="NCBI Taxonomy" id="1434730"/>
    <lineage>
        <taxon>Bacteria</taxon>
        <taxon>Bacillati</taxon>
        <taxon>Actinomycetota</taxon>
        <taxon>Actinomycetes</taxon>
        <taxon>Micromonosporales</taxon>
        <taxon>Micromonosporaceae</taxon>
        <taxon>Dactylosporangium</taxon>
    </lineage>
</organism>
<gene>
    <name evidence="8" type="ORF">ACFPIJ_20720</name>
</gene>
<dbReference type="SUPFAM" id="SSF54427">
    <property type="entry name" value="NTF2-like"/>
    <property type="match status" value="1"/>
</dbReference>
<dbReference type="InterPro" id="IPR013325">
    <property type="entry name" value="RNA_pol_sigma_r2"/>
</dbReference>
<dbReference type="InterPro" id="IPR032710">
    <property type="entry name" value="NTF2-like_dom_sf"/>
</dbReference>
<comment type="subunit">
    <text evidence="2">Interacts transiently with the RNA polymerase catalytic core formed by RpoA, RpoB, RpoC and RpoZ (2 alpha, 1 beta, 1 beta' and 1 omega subunit) to form the RNA polymerase holoenzyme that can initiate transcription.</text>
</comment>
<comment type="similarity">
    <text evidence="1">Belongs to the sigma-70 factor family. ECF subfamily.</text>
</comment>
<dbReference type="Pfam" id="PF08281">
    <property type="entry name" value="Sigma70_r4_2"/>
    <property type="match status" value="1"/>
</dbReference>
<dbReference type="InterPro" id="IPR052704">
    <property type="entry name" value="ECF_Sigma-70_Domain"/>
</dbReference>
<keyword evidence="5" id="KW-0804">Transcription</keyword>
<dbReference type="NCBIfam" id="TIGR02937">
    <property type="entry name" value="sigma70-ECF"/>
    <property type="match status" value="1"/>
</dbReference>
<dbReference type="Pfam" id="PF04542">
    <property type="entry name" value="Sigma70_r2"/>
    <property type="match status" value="1"/>
</dbReference>
<evidence type="ECO:0000256" key="2">
    <source>
        <dbReference type="ARBA" id="ARBA00011344"/>
    </source>
</evidence>
<dbReference type="InterPro" id="IPR013249">
    <property type="entry name" value="RNA_pol_sigma70_r4_t2"/>
</dbReference>
<dbReference type="InterPro" id="IPR014284">
    <property type="entry name" value="RNA_pol_sigma-70_dom"/>
</dbReference>
<dbReference type="Gene3D" id="3.10.450.50">
    <property type="match status" value="1"/>
</dbReference>
<evidence type="ECO:0000313" key="9">
    <source>
        <dbReference type="Proteomes" id="UP001595912"/>
    </source>
</evidence>
<evidence type="ECO:0000256" key="5">
    <source>
        <dbReference type="ARBA" id="ARBA00023163"/>
    </source>
</evidence>
<comment type="caution">
    <text evidence="8">The sequence shown here is derived from an EMBL/GenBank/DDBJ whole genome shotgun (WGS) entry which is preliminary data.</text>
</comment>
<reference evidence="9" key="1">
    <citation type="journal article" date="2019" name="Int. J. Syst. Evol. Microbiol.">
        <title>The Global Catalogue of Microorganisms (GCM) 10K type strain sequencing project: providing services to taxonomists for standard genome sequencing and annotation.</title>
        <authorList>
            <consortium name="The Broad Institute Genomics Platform"/>
            <consortium name="The Broad Institute Genome Sequencing Center for Infectious Disease"/>
            <person name="Wu L."/>
            <person name="Ma J."/>
        </authorList>
    </citation>
    <scope>NUCLEOTIDE SEQUENCE [LARGE SCALE GENOMIC DNA]</scope>
    <source>
        <strain evidence="9">CGMCC 4.7152</strain>
    </source>
</reference>
<evidence type="ECO:0000256" key="3">
    <source>
        <dbReference type="ARBA" id="ARBA00023015"/>
    </source>
</evidence>
<feature type="domain" description="RNA polymerase sigma-70 region 2" evidence="6">
    <location>
        <begin position="11"/>
        <end position="74"/>
    </location>
</feature>
<evidence type="ECO:0000259" key="6">
    <source>
        <dbReference type="Pfam" id="PF04542"/>
    </source>
</evidence>
<evidence type="ECO:0000259" key="7">
    <source>
        <dbReference type="Pfam" id="PF08281"/>
    </source>
</evidence>
<dbReference type="Gene3D" id="1.10.10.10">
    <property type="entry name" value="Winged helix-like DNA-binding domain superfamily/Winged helix DNA-binding domain"/>
    <property type="match status" value="1"/>
</dbReference>
<keyword evidence="4" id="KW-0731">Sigma factor</keyword>
<dbReference type="InterPro" id="IPR013324">
    <property type="entry name" value="RNA_pol_sigma_r3/r4-like"/>
</dbReference>
<sequence>MDDSAVLAARFEEHRGHLLSVAYRMLGARAEAEDAVQEAWLRLSRSDHAAVDNLGGWLTTVVGRICLDLLRGRKSAVPVVSLVPVVDPEHEAILADDVGQAMLVVLDTLTPAERLAFVLHDLFAVPFEDIATVVGRSPAAARQLASRGRRRVQGAGTPRDPDLPRQREVVDAFLAASRGGDFEALLALLDPDVVLRADAATVLSGAAPEVHGADAVAATFTGRARVAQTALIDGFAGAVWSVGGRPRVVFDFVVEDGKVVEIELLGDPATLDRLDVEPFPA</sequence>
<dbReference type="InterPro" id="IPR036388">
    <property type="entry name" value="WH-like_DNA-bd_sf"/>
</dbReference>
<protein>
    <submittedName>
        <fullName evidence="8">Sigma-70 family RNA polymerase sigma factor</fullName>
    </submittedName>
</protein>
<evidence type="ECO:0000256" key="1">
    <source>
        <dbReference type="ARBA" id="ARBA00010641"/>
    </source>
</evidence>
<dbReference type="RefSeq" id="WP_380116790.1">
    <property type="nucleotide sequence ID" value="NZ_JBHSIU010000019.1"/>
</dbReference>
<keyword evidence="3" id="KW-0805">Transcription regulation</keyword>
<proteinExistence type="inferred from homology"/>
<feature type="domain" description="RNA polymerase sigma factor 70 region 4 type 2" evidence="7">
    <location>
        <begin position="101"/>
        <end position="151"/>
    </location>
</feature>
<keyword evidence="9" id="KW-1185">Reference proteome</keyword>
<dbReference type="InterPro" id="IPR007627">
    <property type="entry name" value="RNA_pol_sigma70_r2"/>
</dbReference>
<dbReference type="SUPFAM" id="SSF88946">
    <property type="entry name" value="Sigma2 domain of RNA polymerase sigma factors"/>
    <property type="match status" value="1"/>
</dbReference>
<dbReference type="PANTHER" id="PTHR30173:SF43">
    <property type="entry name" value="ECF RNA POLYMERASE SIGMA FACTOR SIGI-RELATED"/>
    <property type="match status" value="1"/>
</dbReference>
<dbReference type="PANTHER" id="PTHR30173">
    <property type="entry name" value="SIGMA 19 FACTOR"/>
    <property type="match status" value="1"/>
</dbReference>
<dbReference type="EMBL" id="JBHSIU010000019">
    <property type="protein sequence ID" value="MFC5000251.1"/>
    <property type="molecule type" value="Genomic_DNA"/>
</dbReference>
<evidence type="ECO:0000313" key="8">
    <source>
        <dbReference type="EMBL" id="MFC5000251.1"/>
    </source>
</evidence>
<dbReference type="Gene3D" id="1.10.1740.10">
    <property type="match status" value="1"/>
</dbReference>